<sequence>MTGGRVVAGRQPARRGRGRRERSWGGGQGMPNDMADGSDPTARFLARYDAVLRKWPVPVRAVEVPSRYGTTRVHVCGPADGTPLVLLPGGGDTSAVWHVNAGELAREHRVYAVDLMGDFGRSTHSGAPLRGTADLLDWLDTLMDALGLDRARLCGHSYGAWIALNYALRSPDRVGGLALLDPINCFTRASTRYLLRALPLLLRPSPERILAFQRWETGLPVTDPVWRAFLEGTAWARRSKVLPMRRPGAEALRACAVPCLVVLAGESKAHDARRTGAAVPALMPRAEVVVLPDVSHHSLPLAPSAGRLLVEFWRSR</sequence>
<dbReference type="InterPro" id="IPR050266">
    <property type="entry name" value="AB_hydrolase_sf"/>
</dbReference>
<dbReference type="AlphaFoldDB" id="D5SK45"/>
<proteinExistence type="predicted"/>
<dbReference type="PANTHER" id="PTHR43798:SF33">
    <property type="entry name" value="HYDROLASE, PUTATIVE (AFU_ORTHOLOGUE AFUA_2G14860)-RELATED"/>
    <property type="match status" value="1"/>
</dbReference>
<accession>D5SK45</accession>
<protein>
    <submittedName>
        <fullName evidence="3">Carboxylesterase</fullName>
    </submittedName>
</protein>
<organism evidence="3 4">
    <name type="scientific">Streptomyces clavuligerus</name>
    <dbReference type="NCBI Taxonomy" id="1901"/>
    <lineage>
        <taxon>Bacteria</taxon>
        <taxon>Bacillati</taxon>
        <taxon>Actinomycetota</taxon>
        <taxon>Actinomycetes</taxon>
        <taxon>Kitasatosporales</taxon>
        <taxon>Streptomycetaceae</taxon>
        <taxon>Streptomyces</taxon>
    </lineage>
</organism>
<evidence type="ECO:0000313" key="4">
    <source>
        <dbReference type="Proteomes" id="UP000002357"/>
    </source>
</evidence>
<reference evidence="3 4" key="1">
    <citation type="journal article" date="2010" name="Genome Biol. Evol.">
        <title>The sequence of a 1.8-mb bacterial linear plasmid reveals a rich evolutionary reservoir of secondary metabolic pathways.</title>
        <authorList>
            <person name="Medema M.H."/>
            <person name="Trefzer A."/>
            <person name="Kovalchuk A."/>
            <person name="van den Berg M."/>
            <person name="Mueller U."/>
            <person name="Heijne W."/>
            <person name="Wu L."/>
            <person name="Alam M.T."/>
            <person name="Ronning C.M."/>
            <person name="Nierman W.C."/>
            <person name="Bovenberg R.A.L."/>
            <person name="Breitling R."/>
            <person name="Takano E."/>
        </authorList>
    </citation>
    <scope>NUCLEOTIDE SEQUENCE [LARGE SCALE GENOMIC DNA]</scope>
    <source>
        <strain evidence="4">ATCC 27064 / DSM 738 / JCM 4710 / NBRC 13307 / NCIMB 12785 / NRRL 3585 / VKM Ac-602</strain>
        <plasmid evidence="3">pSCL4</plasmid>
    </source>
</reference>
<keyword evidence="4" id="KW-1185">Reference proteome</keyword>
<dbReference type="SUPFAM" id="SSF53474">
    <property type="entry name" value="alpha/beta-Hydrolases"/>
    <property type="match status" value="1"/>
</dbReference>
<evidence type="ECO:0000259" key="2">
    <source>
        <dbReference type="Pfam" id="PF12697"/>
    </source>
</evidence>
<evidence type="ECO:0000256" key="1">
    <source>
        <dbReference type="SAM" id="MobiDB-lite"/>
    </source>
</evidence>
<dbReference type="InterPro" id="IPR029058">
    <property type="entry name" value="AB_hydrolase_fold"/>
</dbReference>
<evidence type="ECO:0000313" key="3">
    <source>
        <dbReference type="EMBL" id="EFG04288.2"/>
    </source>
</evidence>
<dbReference type="Gene3D" id="3.40.50.1820">
    <property type="entry name" value="alpha/beta hydrolase"/>
    <property type="match status" value="1"/>
</dbReference>
<dbReference type="Pfam" id="PF12697">
    <property type="entry name" value="Abhydrolase_6"/>
    <property type="match status" value="1"/>
</dbReference>
<dbReference type="GO" id="GO:0003824">
    <property type="term" value="F:catalytic activity"/>
    <property type="evidence" value="ECO:0007669"/>
    <property type="project" value="UniProtKB-ARBA"/>
</dbReference>
<feature type="domain" description="AB hydrolase-1" evidence="2">
    <location>
        <begin position="84"/>
        <end position="303"/>
    </location>
</feature>
<name>D5SK45_STRCL</name>
<dbReference type="GO" id="GO:0016020">
    <property type="term" value="C:membrane"/>
    <property type="evidence" value="ECO:0007669"/>
    <property type="project" value="TreeGrafter"/>
</dbReference>
<dbReference type="InterPro" id="IPR000073">
    <property type="entry name" value="AB_hydrolase_1"/>
</dbReference>
<dbReference type="PANTHER" id="PTHR43798">
    <property type="entry name" value="MONOACYLGLYCEROL LIPASE"/>
    <property type="match status" value="1"/>
</dbReference>
<keyword evidence="3" id="KW-0614">Plasmid</keyword>
<dbReference type="Proteomes" id="UP000002357">
    <property type="component" value="Plasmid pSCL4"/>
</dbReference>
<geneLocation type="plasmid" evidence="3 4">
    <name>pSCL4</name>
</geneLocation>
<dbReference type="eggNOG" id="COG0596">
    <property type="taxonomic scope" value="Bacteria"/>
</dbReference>
<gene>
    <name evidence="3" type="ORF">SCLAV_p0801</name>
</gene>
<dbReference type="EMBL" id="CM000914">
    <property type="protein sequence ID" value="EFG04288.2"/>
    <property type="molecule type" value="Genomic_DNA"/>
</dbReference>
<feature type="region of interest" description="Disordered" evidence="1">
    <location>
        <begin position="1"/>
        <end position="38"/>
    </location>
</feature>
<feature type="compositionally biased region" description="Low complexity" evidence="1">
    <location>
        <begin position="1"/>
        <end position="11"/>
    </location>
</feature>